<evidence type="ECO:0000256" key="3">
    <source>
        <dbReference type="SAM" id="MobiDB-lite"/>
    </source>
</evidence>
<keyword evidence="6" id="KW-1185">Reference proteome</keyword>
<dbReference type="PANTHER" id="PTHR13161">
    <property type="entry name" value="SPLICING FACTOR SUPPRESSOR OF WHITE APRICOT"/>
    <property type="match status" value="1"/>
</dbReference>
<dbReference type="EMBL" id="JAAAIL010000180">
    <property type="protein sequence ID" value="KAG0278653.1"/>
    <property type="molecule type" value="Genomic_DNA"/>
</dbReference>
<dbReference type="InterPro" id="IPR040397">
    <property type="entry name" value="SWAP"/>
</dbReference>
<keyword evidence="2" id="KW-0508">mRNA splicing</keyword>
<feature type="region of interest" description="Disordered" evidence="3">
    <location>
        <begin position="501"/>
        <end position="520"/>
    </location>
</feature>
<evidence type="ECO:0000313" key="5">
    <source>
        <dbReference type="EMBL" id="KAG0278653.1"/>
    </source>
</evidence>
<feature type="compositionally biased region" description="Low complexity" evidence="3">
    <location>
        <begin position="302"/>
        <end position="317"/>
    </location>
</feature>
<keyword evidence="1" id="KW-0507">mRNA processing</keyword>
<gene>
    <name evidence="5" type="ORF">BGZ95_003509</name>
</gene>
<dbReference type="AlphaFoldDB" id="A0AAD4HAD0"/>
<accession>A0AAD4HAD0</accession>
<feature type="compositionally biased region" description="Low complexity" evidence="3">
    <location>
        <begin position="237"/>
        <end position="249"/>
    </location>
</feature>
<reference evidence="5" key="1">
    <citation type="journal article" date="2020" name="Fungal Divers.">
        <title>Resolving the Mortierellaceae phylogeny through synthesis of multi-gene phylogenetics and phylogenomics.</title>
        <authorList>
            <person name="Vandepol N."/>
            <person name="Liber J."/>
            <person name="Desiro A."/>
            <person name="Na H."/>
            <person name="Kennedy M."/>
            <person name="Barry K."/>
            <person name="Grigoriev I.V."/>
            <person name="Miller A.N."/>
            <person name="O'Donnell K."/>
            <person name="Stajich J.E."/>
            <person name="Bonito G."/>
        </authorList>
    </citation>
    <scope>NUCLEOTIDE SEQUENCE</scope>
    <source>
        <strain evidence="5">NRRL 28262</strain>
    </source>
</reference>
<sequence length="546" mass="60458">MSWAGDSSVLIDRFDGRALLDYLPMELASVVDSGLRPDWDEDGIGNELRFERWHDLADKIRLHIPEEQCVLENDEEWNDLVVRHHALIGKVSEKKRDNNTEGAISRPSFGYDYGTSVIQPENTIGQAPEKELTALEEENIFDHLDDLTARERDSLDSLGKAFFIKDYFWILRVAKEEEDERVNQLKVTAVNLERALAGKKPLKTSEIEGLADSPAKNQGRGGQTSRRHRNRRRRSRSPSARGARRTSPSYEPYQDSSSRSGTESPSKDKVEFIHEFKIGSPKQDNDSGGDYDYYGMVTSTSTSTLTKVTTSRTSATTQDAVASTNQPRTTSNQQGVSGIGATKSSLAQKLKQRMRQGLEQSVRSHDAKKQAKDQGDANLDKTDVLPQNLLMSRQSRIADALINERRAIKTPQRNAGEVAVVAAAQGQGTGVAVQAQRGSVKDNDRGAVGIIRKGVHSGHHLPGDQEVGLAALPGVIRTRIYGRTKEAILDLDLDHRLVVDQGQGADPDRDRDRSPAQALGHDLEMSLDTYPDLIEGFVAEGQLFLR</sequence>
<dbReference type="SMART" id="SM01141">
    <property type="entry name" value="DRY_EERY"/>
    <property type="match status" value="1"/>
</dbReference>
<feature type="non-terminal residue" evidence="5">
    <location>
        <position position="546"/>
    </location>
</feature>
<dbReference type="Pfam" id="PF09750">
    <property type="entry name" value="DRY_EERY"/>
    <property type="match status" value="1"/>
</dbReference>
<evidence type="ECO:0000256" key="1">
    <source>
        <dbReference type="ARBA" id="ARBA00022664"/>
    </source>
</evidence>
<dbReference type="PANTHER" id="PTHR13161:SF4">
    <property type="entry name" value="CLK4-ASSOCIATING SERINE_ARGININE RICH PROTEIN"/>
    <property type="match status" value="1"/>
</dbReference>
<dbReference type="InterPro" id="IPR019147">
    <property type="entry name" value="SWAP_N_domain"/>
</dbReference>
<evidence type="ECO:0000256" key="2">
    <source>
        <dbReference type="ARBA" id="ARBA00023187"/>
    </source>
</evidence>
<comment type="caution">
    <text evidence="5">The sequence shown here is derived from an EMBL/GenBank/DDBJ whole genome shotgun (WGS) entry which is preliminary data.</text>
</comment>
<feature type="compositionally biased region" description="Polar residues" evidence="3">
    <location>
        <begin position="318"/>
        <end position="347"/>
    </location>
</feature>
<feature type="compositionally biased region" description="Basic residues" evidence="3">
    <location>
        <begin position="225"/>
        <end position="236"/>
    </location>
</feature>
<name>A0AAD4HAD0_9FUNG</name>
<evidence type="ECO:0000313" key="6">
    <source>
        <dbReference type="Proteomes" id="UP001194580"/>
    </source>
</evidence>
<feature type="compositionally biased region" description="Polar residues" evidence="3">
    <location>
        <begin position="254"/>
        <end position="264"/>
    </location>
</feature>
<evidence type="ECO:0000259" key="4">
    <source>
        <dbReference type="SMART" id="SM01141"/>
    </source>
</evidence>
<protein>
    <recommendedName>
        <fullName evidence="4">Suppressor of white apricot N-terminal domain-containing protein</fullName>
    </recommendedName>
</protein>
<feature type="region of interest" description="Disordered" evidence="3">
    <location>
        <begin position="302"/>
        <end position="380"/>
    </location>
</feature>
<dbReference type="Proteomes" id="UP001194580">
    <property type="component" value="Unassembled WGS sequence"/>
</dbReference>
<feature type="domain" description="Suppressor of white apricot N-terminal" evidence="4">
    <location>
        <begin position="1"/>
        <end position="117"/>
    </location>
</feature>
<organism evidence="5 6">
    <name type="scientific">Linnemannia exigua</name>
    <dbReference type="NCBI Taxonomy" id="604196"/>
    <lineage>
        <taxon>Eukaryota</taxon>
        <taxon>Fungi</taxon>
        <taxon>Fungi incertae sedis</taxon>
        <taxon>Mucoromycota</taxon>
        <taxon>Mortierellomycotina</taxon>
        <taxon>Mortierellomycetes</taxon>
        <taxon>Mortierellales</taxon>
        <taxon>Mortierellaceae</taxon>
        <taxon>Linnemannia</taxon>
    </lineage>
</organism>
<feature type="compositionally biased region" description="Basic and acidic residues" evidence="3">
    <location>
        <begin position="362"/>
        <end position="380"/>
    </location>
</feature>
<dbReference type="GO" id="GO:0006397">
    <property type="term" value="P:mRNA processing"/>
    <property type="evidence" value="ECO:0007669"/>
    <property type="project" value="UniProtKB-KW"/>
</dbReference>
<feature type="region of interest" description="Disordered" evidence="3">
    <location>
        <begin position="205"/>
        <end position="267"/>
    </location>
</feature>
<dbReference type="GO" id="GO:0008380">
    <property type="term" value="P:RNA splicing"/>
    <property type="evidence" value="ECO:0007669"/>
    <property type="project" value="UniProtKB-KW"/>
</dbReference>
<proteinExistence type="predicted"/>